<dbReference type="InterPro" id="IPR006597">
    <property type="entry name" value="Sel1-like"/>
</dbReference>
<reference evidence="2" key="1">
    <citation type="submission" date="2016-09" db="EMBL/GenBank/DDBJ databases">
        <title>Genome Sequence of Bathymodiolus thermophilus sulfur-oxidizing gill endosymbiont.</title>
        <authorList>
            <person name="Ponnudurai R."/>
            <person name="Kleiner M."/>
            <person name="Sayavedra L."/>
            <person name="Thuermer A."/>
            <person name="Felbeck H."/>
            <person name="Schlueter R."/>
            <person name="Schweder T."/>
            <person name="Markert S."/>
        </authorList>
    </citation>
    <scope>NUCLEOTIDE SEQUENCE [LARGE SCALE GENOMIC DNA]</scope>
    <source>
        <strain evidence="2">BAT/CrabSpa'14</strain>
    </source>
</reference>
<dbReference type="RefSeq" id="WP_071564174.1">
    <property type="nucleotide sequence ID" value="NZ_MIQH01000510.1"/>
</dbReference>
<protein>
    <recommendedName>
        <fullName evidence="3">Beta-lactamase</fullName>
    </recommendedName>
</protein>
<evidence type="ECO:0000313" key="2">
    <source>
        <dbReference type="Proteomes" id="UP000182798"/>
    </source>
</evidence>
<dbReference type="Pfam" id="PF08238">
    <property type="entry name" value="Sel1"/>
    <property type="match status" value="2"/>
</dbReference>
<dbReference type="SMART" id="SM00671">
    <property type="entry name" value="SEL1"/>
    <property type="match status" value="2"/>
</dbReference>
<sequence length="210" mass="24348">MLKRFATLLYEAESNEENKKLFDYLDDYFIHEKHKDQVVDVLLKADKNNCRIAASFIGNFYLNGKYSVKKDANKAIYWHRRAFFENGDIDAGLDLAIFYNNLAIKNKDSTLYKKSVEIYQKIVTVNNHIALTALGGCYETGRGVEKNIDKSLEYYKQAIKADNLAATIAMSRVYRKHKNWTKGVKMCLKIMPKVLSEIIKNPDNEKLRKM</sequence>
<proteinExistence type="predicted"/>
<organism evidence="1 2">
    <name type="scientific">Bathymodiolus thermophilus thioautotrophic gill symbiont</name>
    <dbReference type="NCBI Taxonomy" id="2360"/>
    <lineage>
        <taxon>Bacteria</taxon>
        <taxon>Pseudomonadati</taxon>
        <taxon>Pseudomonadota</taxon>
        <taxon>Gammaproteobacteria</taxon>
        <taxon>sulfur-oxidizing symbionts</taxon>
    </lineage>
</organism>
<name>A0A1J5U8S7_9GAMM</name>
<gene>
    <name evidence="1" type="ORF">BGC33_04630</name>
</gene>
<dbReference type="InterPro" id="IPR011990">
    <property type="entry name" value="TPR-like_helical_dom_sf"/>
</dbReference>
<dbReference type="OrthoDB" id="80091at2"/>
<evidence type="ECO:0008006" key="3">
    <source>
        <dbReference type="Google" id="ProtNLM"/>
    </source>
</evidence>
<dbReference type="SUPFAM" id="SSF81901">
    <property type="entry name" value="HCP-like"/>
    <property type="match status" value="1"/>
</dbReference>
<dbReference type="PANTHER" id="PTHR45011">
    <property type="entry name" value="DAP3-BINDING CELL DEATH ENHANCER 1"/>
    <property type="match status" value="1"/>
</dbReference>
<dbReference type="AlphaFoldDB" id="A0A1J5U8S7"/>
<evidence type="ECO:0000313" key="1">
    <source>
        <dbReference type="EMBL" id="OIR24785.1"/>
    </source>
</evidence>
<dbReference type="InterPro" id="IPR052748">
    <property type="entry name" value="ISR_Activator"/>
</dbReference>
<accession>A0A1J5U8S7</accession>
<dbReference type="PANTHER" id="PTHR45011:SF1">
    <property type="entry name" value="DAP3-BINDING CELL DEATH ENHANCER 1"/>
    <property type="match status" value="1"/>
</dbReference>
<dbReference type="EMBL" id="MIQH01000510">
    <property type="protein sequence ID" value="OIR24785.1"/>
    <property type="molecule type" value="Genomic_DNA"/>
</dbReference>
<dbReference type="Gene3D" id="1.25.40.10">
    <property type="entry name" value="Tetratricopeptide repeat domain"/>
    <property type="match status" value="2"/>
</dbReference>
<comment type="caution">
    <text evidence="1">The sequence shown here is derived from an EMBL/GenBank/DDBJ whole genome shotgun (WGS) entry which is preliminary data.</text>
</comment>
<dbReference type="Proteomes" id="UP000182798">
    <property type="component" value="Unassembled WGS sequence"/>
</dbReference>